<dbReference type="InterPro" id="IPR050498">
    <property type="entry name" value="Ycf3"/>
</dbReference>
<dbReference type="SUPFAM" id="SSF48452">
    <property type="entry name" value="TPR-like"/>
    <property type="match status" value="1"/>
</dbReference>
<keyword evidence="5" id="KW-1185">Reference proteome</keyword>
<sequence length="275" mass="31625">MKKSSNQLSVRSIIVFVKLLLVAILLAPLLYNYYLGPFDYRFKYAENRQGTRASDYIFSVMSSQYPDRAAVPLERSVAYNKRGLYVKGFELLNKAVAINPVTSLGYRGYMKLYKVRDYAGALSDFERLDSLTVNHVDYPMSENIHFLKAICLYKLGHIDACLSSFDDALETSLPGFVDYKIKLYKAAVLMQMGEYLDSQKLLRSILQEYPKSSEANYYFAVNLLRSNQLIEAKQYAYLAKRYGQEGYTITDAYSELPFAVYPENIEDLINTIEER</sequence>
<evidence type="ECO:0000313" key="4">
    <source>
        <dbReference type="EMBL" id="KGE13165.1"/>
    </source>
</evidence>
<evidence type="ECO:0000256" key="1">
    <source>
        <dbReference type="ARBA" id="ARBA00022737"/>
    </source>
</evidence>
<dbReference type="EMBL" id="JJMU01000054">
    <property type="protein sequence ID" value="KGE13165.1"/>
    <property type="molecule type" value="Genomic_DNA"/>
</dbReference>
<evidence type="ECO:0008006" key="6">
    <source>
        <dbReference type="Google" id="ProtNLM"/>
    </source>
</evidence>
<keyword evidence="2" id="KW-0802">TPR repeat</keyword>
<evidence type="ECO:0000256" key="3">
    <source>
        <dbReference type="SAM" id="Phobius"/>
    </source>
</evidence>
<name>A0A0B8T6V9_9SPHI</name>
<dbReference type="STRING" id="1229276.DI53_3001"/>
<feature type="transmembrane region" description="Helical" evidence="3">
    <location>
        <begin position="12"/>
        <end position="34"/>
    </location>
</feature>
<dbReference type="PANTHER" id="PTHR44858">
    <property type="entry name" value="TETRATRICOPEPTIDE REPEAT PROTEIN 6"/>
    <property type="match status" value="1"/>
</dbReference>
<keyword evidence="3" id="KW-0472">Membrane</keyword>
<dbReference type="Proteomes" id="UP000031802">
    <property type="component" value="Unassembled WGS sequence"/>
</dbReference>
<organism evidence="4 5">
    <name type="scientific">Sphingobacterium deserti</name>
    <dbReference type="NCBI Taxonomy" id="1229276"/>
    <lineage>
        <taxon>Bacteria</taxon>
        <taxon>Pseudomonadati</taxon>
        <taxon>Bacteroidota</taxon>
        <taxon>Sphingobacteriia</taxon>
        <taxon>Sphingobacteriales</taxon>
        <taxon>Sphingobacteriaceae</taxon>
        <taxon>Sphingobacterium</taxon>
    </lineage>
</organism>
<keyword evidence="3" id="KW-1133">Transmembrane helix</keyword>
<dbReference type="PATRIC" id="fig|1229276.3.peg.3103"/>
<gene>
    <name evidence="4" type="ORF">DI53_3001</name>
</gene>
<evidence type="ECO:0000313" key="5">
    <source>
        <dbReference type="Proteomes" id="UP000031802"/>
    </source>
</evidence>
<evidence type="ECO:0000256" key="2">
    <source>
        <dbReference type="ARBA" id="ARBA00022803"/>
    </source>
</evidence>
<dbReference type="OrthoDB" id="935812at2"/>
<comment type="caution">
    <text evidence="4">The sequence shown here is derived from an EMBL/GenBank/DDBJ whole genome shotgun (WGS) entry which is preliminary data.</text>
</comment>
<reference evidence="4 5" key="2">
    <citation type="journal article" date="2015" name="PLoS ONE">
        <title>Whole-Genome Optical Mapping and Finished Genome Sequence of Sphingobacterium deserti sp. nov., a New Species Isolated from the Western Desert of China.</title>
        <authorList>
            <person name="Teng C."/>
            <person name="Zhou Z."/>
            <person name="Molnar I."/>
            <person name="Li X."/>
            <person name="Tang R."/>
            <person name="Chen M."/>
            <person name="Wang L."/>
            <person name="Su S."/>
            <person name="Zhang W."/>
            <person name="Lin M."/>
        </authorList>
    </citation>
    <scope>NUCLEOTIDE SEQUENCE [LARGE SCALE GENOMIC DNA]</scope>
    <source>
        <strain evidence="5">ACCC05744</strain>
    </source>
</reference>
<dbReference type="RefSeq" id="WP_052072435.1">
    <property type="nucleotide sequence ID" value="NZ_JJMU01000054.1"/>
</dbReference>
<keyword evidence="3" id="KW-0812">Transmembrane</keyword>
<dbReference type="InterPro" id="IPR011990">
    <property type="entry name" value="TPR-like_helical_dom_sf"/>
</dbReference>
<reference evidence="5" key="1">
    <citation type="submission" date="2014-04" db="EMBL/GenBank/DDBJ databases">
        <title>Whole-Genome optical mapping and complete genome sequence of Sphingobacterium deserti sp. nov., a new spaces isolated from desert in the west of China.</title>
        <authorList>
            <person name="Teng C."/>
            <person name="Zhou Z."/>
            <person name="Li X."/>
            <person name="Chen M."/>
            <person name="Lin M."/>
            <person name="Wang L."/>
            <person name="Su S."/>
            <person name="Zhang C."/>
            <person name="Zhang W."/>
        </authorList>
    </citation>
    <scope>NUCLEOTIDE SEQUENCE [LARGE SCALE GENOMIC DNA]</scope>
    <source>
        <strain evidence="5">ACCC05744</strain>
    </source>
</reference>
<dbReference type="Gene3D" id="1.25.40.10">
    <property type="entry name" value="Tetratricopeptide repeat domain"/>
    <property type="match status" value="2"/>
</dbReference>
<proteinExistence type="predicted"/>
<dbReference type="AlphaFoldDB" id="A0A0B8T6V9"/>
<accession>A0A0B8T6V9</accession>
<dbReference type="eggNOG" id="COG0457">
    <property type="taxonomic scope" value="Bacteria"/>
</dbReference>
<keyword evidence="1" id="KW-0677">Repeat</keyword>
<dbReference type="PANTHER" id="PTHR44858:SF1">
    <property type="entry name" value="UDP-N-ACETYLGLUCOSAMINE--PEPTIDE N-ACETYLGLUCOSAMINYLTRANSFERASE SPINDLY-RELATED"/>
    <property type="match status" value="1"/>
</dbReference>
<protein>
    <recommendedName>
        <fullName evidence="6">TPR repeat-containing protein</fullName>
    </recommendedName>
</protein>